<sequence length="473" mass="51015">MTDLVKMTATEVVGLLKKGKVSPSELLDASETRIKETDGTVNAMPILCFDRARAHAAKLENENPADRSKTHLHGLPIAIKDLTPVKDVRFTSGSPIFADRIADYSDVMVERLEERGGIVIGKSNTPEFGAGGQTFNEVFGTTKNPWNTELTPAGSSGGAAVALASGQVWLAQGSDLGGSLRTPASFTGVVGLRPSPKRVAHGPLRLPFATYPVEGPMARNVPDTALLLDMMAGSHILDPGSLPAPETSYVDSLKDIPKFGRIAYSPDLGQCPVDPEVAEICAKAAADFMRYCEGVDEACPDLHDAEEIFQTLRAQLFIANHAPLLAEHRDKLKPEVIWNIEKGAKLNAGDIGAAQRAQGDLYQRVVQFFSKYDFLLTPAAIVPAFPHKLRYVEEVNGVKFDNYMSWLALPSMITVTNCPAISIPCGFTKSGLPVGLQIVGPNAREDRVLQAAYAFERDHDFASQVPIDPITPA</sequence>
<feature type="domain" description="Amidase" evidence="1">
    <location>
        <begin position="25"/>
        <end position="449"/>
    </location>
</feature>
<dbReference type="Proteomes" id="UP000476030">
    <property type="component" value="Unassembled WGS sequence"/>
</dbReference>
<name>A0A6L8W5Y6_9PROT</name>
<evidence type="ECO:0000313" key="3">
    <source>
        <dbReference type="Proteomes" id="UP000476030"/>
    </source>
</evidence>
<reference evidence="2 3" key="1">
    <citation type="submission" date="2019-12" db="EMBL/GenBank/DDBJ databases">
        <title>Snethiella sp. nov. sp. isolated from sea sand.</title>
        <authorList>
            <person name="Kim J."/>
            <person name="Jeong S.E."/>
            <person name="Jung H.S."/>
            <person name="Jeon C.O."/>
        </authorList>
    </citation>
    <scope>NUCLEOTIDE SEQUENCE [LARGE SCALE GENOMIC DNA]</scope>
    <source>
        <strain evidence="2 3">DP05</strain>
    </source>
</reference>
<dbReference type="PANTHER" id="PTHR11895:SF76">
    <property type="entry name" value="INDOLEACETAMIDE HYDROLASE"/>
    <property type="match status" value="1"/>
</dbReference>
<dbReference type="SUPFAM" id="SSF75304">
    <property type="entry name" value="Amidase signature (AS) enzymes"/>
    <property type="match status" value="1"/>
</dbReference>
<comment type="caution">
    <text evidence="2">The sequence shown here is derived from an EMBL/GenBank/DDBJ whole genome shotgun (WGS) entry which is preliminary data.</text>
</comment>
<gene>
    <name evidence="2" type="ORF">GQE98_04555</name>
</gene>
<dbReference type="AlphaFoldDB" id="A0A6L8W5Y6"/>
<keyword evidence="3" id="KW-1185">Reference proteome</keyword>
<dbReference type="EMBL" id="WTUW01000001">
    <property type="protein sequence ID" value="MZR29903.1"/>
    <property type="molecule type" value="Genomic_DNA"/>
</dbReference>
<dbReference type="InterPro" id="IPR000120">
    <property type="entry name" value="Amidase"/>
</dbReference>
<dbReference type="PANTHER" id="PTHR11895">
    <property type="entry name" value="TRANSAMIDASE"/>
    <property type="match status" value="1"/>
</dbReference>
<organism evidence="2 3">
    <name type="scientific">Sneathiella litorea</name>
    <dbReference type="NCBI Taxonomy" id="2606216"/>
    <lineage>
        <taxon>Bacteria</taxon>
        <taxon>Pseudomonadati</taxon>
        <taxon>Pseudomonadota</taxon>
        <taxon>Alphaproteobacteria</taxon>
        <taxon>Sneathiellales</taxon>
        <taxon>Sneathiellaceae</taxon>
        <taxon>Sneathiella</taxon>
    </lineage>
</organism>
<dbReference type="GO" id="GO:0003824">
    <property type="term" value="F:catalytic activity"/>
    <property type="evidence" value="ECO:0007669"/>
    <property type="project" value="InterPro"/>
</dbReference>
<protein>
    <submittedName>
        <fullName evidence="2">Amidase</fullName>
    </submittedName>
</protein>
<evidence type="ECO:0000259" key="1">
    <source>
        <dbReference type="Pfam" id="PF01425"/>
    </source>
</evidence>
<accession>A0A6L8W5Y6</accession>
<dbReference type="Gene3D" id="3.90.1300.10">
    <property type="entry name" value="Amidase signature (AS) domain"/>
    <property type="match status" value="1"/>
</dbReference>
<dbReference type="InterPro" id="IPR023631">
    <property type="entry name" value="Amidase_dom"/>
</dbReference>
<evidence type="ECO:0000313" key="2">
    <source>
        <dbReference type="EMBL" id="MZR29903.1"/>
    </source>
</evidence>
<dbReference type="RefSeq" id="WP_161314448.1">
    <property type="nucleotide sequence ID" value="NZ_WTUW01000001.1"/>
</dbReference>
<proteinExistence type="predicted"/>
<dbReference type="InterPro" id="IPR036928">
    <property type="entry name" value="AS_sf"/>
</dbReference>
<dbReference type="Pfam" id="PF01425">
    <property type="entry name" value="Amidase"/>
    <property type="match status" value="1"/>
</dbReference>